<sequence>MSSKDYQLNLPVPVGGEDLPIPVADAAPQQEQPSDKAFLEWGNLVSQRHVRHLAFDLTQENLWLATGGGILHWKLELNRFVRYTSEHGLPGNSVLAVSVDGMGQVWATHEQFGIYYLKNDTWRPYRILGEVKVSCLTLDSTGRLWAGTASGLYAINTPDRKPAIELPPAGFPPRVMSIVDENDIWLCNAQGVYNYKNASWMRTSDSVQPDVLTLARQGENLWLGTFRGLVRIDLSTNKLHKINTTYPGEVTALAPHPQGVWVACGGQVGLATETGWTPLTEKQFNAPITSLLAGSDHQVWIGTHDGLLRGEKKQIFLHLTDNPPDVIGLASREKSPPTFSSLVQALSVQQFADRSILWIGTAQGLFRYDLFTESWRRYGKLASQDIRAIITSQDQETVWVASWNSGLHSLKQQNELQTAPNISEPILTLTIGSDRYWAIGLDGLYHYKDSALLQVISNKELPVRGWLQAITQAVTDHVWLGTSAGLLLYKTDTKRLIPITGNLGSADVRSLLAINRDELEQVWVGTSQGLYIGNVDNWEPIPELDNRLITALIWDKNNSSLWVGTDKGLFCLLSQGNRWKINEFNIHNSGLGANRVIALAISTGEDKETKLWVGTACGLSCYTY</sequence>
<name>A0ABR8AFX4_9CYAN</name>
<accession>A0ABR8AFX4</accession>
<dbReference type="SUPFAM" id="SSF63829">
    <property type="entry name" value="Calcium-dependent phosphotriesterase"/>
    <property type="match status" value="2"/>
</dbReference>
<protein>
    <submittedName>
        <fullName evidence="1">Uncharacterized protein</fullName>
    </submittedName>
</protein>
<proteinExistence type="predicted"/>
<reference evidence="1 2" key="1">
    <citation type="journal article" date="2020" name="ISME J.">
        <title>Comparative genomics reveals insights into cyanobacterial evolution and habitat adaptation.</title>
        <authorList>
            <person name="Chen M.Y."/>
            <person name="Teng W.K."/>
            <person name="Zhao L."/>
            <person name="Hu C.X."/>
            <person name="Zhou Y.K."/>
            <person name="Han B.P."/>
            <person name="Song L.R."/>
            <person name="Shu W.S."/>
        </authorList>
    </citation>
    <scope>NUCLEOTIDE SEQUENCE [LARGE SCALE GENOMIC DNA]</scope>
    <source>
        <strain evidence="1 2">FACHB-288</strain>
    </source>
</reference>
<dbReference type="EMBL" id="JACJQH010000040">
    <property type="protein sequence ID" value="MBD2198405.1"/>
    <property type="molecule type" value="Genomic_DNA"/>
</dbReference>
<dbReference type="Gene3D" id="2.130.10.10">
    <property type="entry name" value="YVTN repeat-like/Quinoprotein amine dehydrogenase"/>
    <property type="match status" value="3"/>
</dbReference>
<gene>
    <name evidence="1" type="ORF">H6G24_23340</name>
</gene>
<dbReference type="InterPro" id="IPR015943">
    <property type="entry name" value="WD40/YVTN_repeat-like_dom_sf"/>
</dbReference>
<comment type="caution">
    <text evidence="1">The sequence shown here is derived from an EMBL/GenBank/DDBJ whole genome shotgun (WGS) entry which is preliminary data.</text>
</comment>
<dbReference type="RefSeq" id="WP_190545980.1">
    <property type="nucleotide sequence ID" value="NZ_CAWPNO010000074.1"/>
</dbReference>
<evidence type="ECO:0000313" key="2">
    <source>
        <dbReference type="Proteomes" id="UP000658514"/>
    </source>
</evidence>
<evidence type="ECO:0000313" key="1">
    <source>
        <dbReference type="EMBL" id="MBD2198405.1"/>
    </source>
</evidence>
<keyword evidence="2" id="KW-1185">Reference proteome</keyword>
<organism evidence="1 2">
    <name type="scientific">Calothrix parietina FACHB-288</name>
    <dbReference type="NCBI Taxonomy" id="2692896"/>
    <lineage>
        <taxon>Bacteria</taxon>
        <taxon>Bacillati</taxon>
        <taxon>Cyanobacteriota</taxon>
        <taxon>Cyanophyceae</taxon>
        <taxon>Nostocales</taxon>
        <taxon>Calotrichaceae</taxon>
        <taxon>Calothrix</taxon>
    </lineage>
</organism>
<dbReference type="Proteomes" id="UP000658514">
    <property type="component" value="Unassembled WGS sequence"/>
</dbReference>
<dbReference type="SUPFAM" id="SSF101898">
    <property type="entry name" value="NHL repeat"/>
    <property type="match status" value="1"/>
</dbReference>